<name>A0A174RN15_PARDI</name>
<keyword evidence="1" id="KW-1133">Transmembrane helix</keyword>
<reference evidence="2 3" key="1">
    <citation type="submission" date="2015-09" db="EMBL/GenBank/DDBJ databases">
        <authorList>
            <consortium name="Pathogen Informatics"/>
        </authorList>
    </citation>
    <scope>NUCLEOTIDE SEQUENCE [LARGE SCALE GENOMIC DNA]</scope>
    <source>
        <strain evidence="2 3">2789STDY5834948</strain>
    </source>
</reference>
<feature type="transmembrane region" description="Helical" evidence="1">
    <location>
        <begin position="48"/>
        <end position="68"/>
    </location>
</feature>
<organism evidence="2 3">
    <name type="scientific">Parabacteroides distasonis</name>
    <dbReference type="NCBI Taxonomy" id="823"/>
    <lineage>
        <taxon>Bacteria</taxon>
        <taxon>Pseudomonadati</taxon>
        <taxon>Bacteroidota</taxon>
        <taxon>Bacteroidia</taxon>
        <taxon>Bacteroidales</taxon>
        <taxon>Tannerellaceae</taxon>
        <taxon>Parabacteroides</taxon>
    </lineage>
</organism>
<keyword evidence="1" id="KW-0472">Membrane</keyword>
<dbReference type="EMBL" id="CZBM01000002">
    <property type="protein sequence ID" value="CUP85137.1"/>
    <property type="molecule type" value="Genomic_DNA"/>
</dbReference>
<accession>A0A174RN15</accession>
<dbReference type="GO" id="GO:0042910">
    <property type="term" value="F:xenobiotic transmembrane transporter activity"/>
    <property type="evidence" value="ECO:0007669"/>
    <property type="project" value="InterPro"/>
</dbReference>
<feature type="transmembrane region" description="Helical" evidence="1">
    <location>
        <begin position="16"/>
        <end position="36"/>
    </location>
</feature>
<sequence>MQGTKNLTEGVISRQLFNLAMPIMGTSFIQMAYSITDMAWVGRLGSEAVAAIGAVGILTWMTNSISYLNKVARR</sequence>
<dbReference type="InterPro" id="IPR002528">
    <property type="entry name" value="MATE_fam"/>
</dbReference>
<dbReference type="GO" id="GO:0016020">
    <property type="term" value="C:membrane"/>
    <property type="evidence" value="ECO:0007669"/>
    <property type="project" value="InterPro"/>
</dbReference>
<evidence type="ECO:0000256" key="1">
    <source>
        <dbReference type="SAM" id="Phobius"/>
    </source>
</evidence>
<evidence type="ECO:0000313" key="3">
    <source>
        <dbReference type="Proteomes" id="UP000095332"/>
    </source>
</evidence>
<dbReference type="GO" id="GO:0015297">
    <property type="term" value="F:antiporter activity"/>
    <property type="evidence" value="ECO:0007669"/>
    <property type="project" value="InterPro"/>
</dbReference>
<dbReference type="Proteomes" id="UP000095332">
    <property type="component" value="Unassembled WGS sequence"/>
</dbReference>
<proteinExistence type="predicted"/>
<keyword evidence="1" id="KW-0812">Transmembrane</keyword>
<evidence type="ECO:0000313" key="2">
    <source>
        <dbReference type="EMBL" id="CUP85137.1"/>
    </source>
</evidence>
<dbReference type="AlphaFoldDB" id="A0A174RN15"/>
<gene>
    <name evidence="2" type="ORF">ERS852560_00825</name>
</gene>
<dbReference type="Pfam" id="PF01554">
    <property type="entry name" value="MatE"/>
    <property type="match status" value="1"/>
</dbReference>
<protein>
    <recommendedName>
        <fullName evidence="4">MATE family efflux transporter</fullName>
    </recommendedName>
</protein>
<evidence type="ECO:0008006" key="4">
    <source>
        <dbReference type="Google" id="ProtNLM"/>
    </source>
</evidence>